<dbReference type="Proteomes" id="UP000013940">
    <property type="component" value="Chromosome"/>
</dbReference>
<sequence length="82" mass="8559">MGHPFSDWRAGARRNSRARDQPSAGAWQPGNLRVDRLGRRVAAADAGQVSAIGSAAAQGCSAAYSRVPVEAVGGISQRDVQQ</sequence>
<dbReference type="AlphaFoldDB" id="A0A2C9ETV0"/>
<organism evidence="2 3">
    <name type="scientific">Pseudomonas protegens (strain DSM 19095 / LMG 27888 / CFBP 6595 / CHA0)</name>
    <dbReference type="NCBI Taxonomy" id="1124983"/>
    <lineage>
        <taxon>Bacteria</taxon>
        <taxon>Pseudomonadati</taxon>
        <taxon>Pseudomonadota</taxon>
        <taxon>Gammaproteobacteria</taxon>
        <taxon>Pseudomonadales</taxon>
        <taxon>Pseudomonadaceae</taxon>
        <taxon>Pseudomonas</taxon>
    </lineage>
</organism>
<protein>
    <submittedName>
        <fullName evidence="2">Uncharacterized protein</fullName>
    </submittedName>
</protein>
<gene>
    <name evidence="2" type="ORF">PFLCHA0_c53590</name>
</gene>
<dbReference type="KEGG" id="pprc:PFLCHA0_c53590"/>
<proteinExistence type="predicted"/>
<accession>A0A2C9ETV0</accession>
<evidence type="ECO:0000313" key="3">
    <source>
        <dbReference type="Proteomes" id="UP000013940"/>
    </source>
</evidence>
<dbReference type="HOGENOM" id="CLU_2555690_0_0_6"/>
<dbReference type="EMBL" id="CP003190">
    <property type="protein sequence ID" value="AGL87097.1"/>
    <property type="molecule type" value="Genomic_DNA"/>
</dbReference>
<name>A0A2C9ETV0_PSEPH</name>
<evidence type="ECO:0000256" key="1">
    <source>
        <dbReference type="SAM" id="MobiDB-lite"/>
    </source>
</evidence>
<reference evidence="3" key="1">
    <citation type="journal article" date="2014" name="Genome Announc.">
        <title>Full-genome sequence of the plant growth-promoting bacterium Pseudomonas protegens CHA0.</title>
        <authorList>
            <person name="Jousset A."/>
            <person name="Schuldes J."/>
            <person name="Keel C."/>
            <person name="Maurhofer M."/>
            <person name="Daniel R."/>
            <person name="Scheu S."/>
            <person name="Thuermer A."/>
        </authorList>
    </citation>
    <scope>NUCLEOTIDE SEQUENCE [LARGE SCALE GENOMIC DNA]</scope>
    <source>
        <strain evidence="3">DSM 19095 / LMG 27888 / CFBP 6595 / CHA0</strain>
    </source>
</reference>
<evidence type="ECO:0000313" key="2">
    <source>
        <dbReference type="EMBL" id="AGL87097.1"/>
    </source>
</evidence>
<feature type="region of interest" description="Disordered" evidence="1">
    <location>
        <begin position="1"/>
        <end position="32"/>
    </location>
</feature>